<evidence type="ECO:0000313" key="7">
    <source>
        <dbReference type="Proteomes" id="UP000607645"/>
    </source>
</evidence>
<dbReference type="Proteomes" id="UP000607645">
    <property type="component" value="Unassembled WGS sequence"/>
</dbReference>
<evidence type="ECO:0000313" key="6">
    <source>
        <dbReference type="EMBL" id="MBC5737604.1"/>
    </source>
</evidence>
<dbReference type="GO" id="GO:0016812">
    <property type="term" value="F:hydrolase activity, acting on carbon-nitrogen (but not peptide) bonds, in cyclic amides"/>
    <property type="evidence" value="ECO:0007669"/>
    <property type="project" value="TreeGrafter"/>
</dbReference>
<feature type="domain" description="Dihydroorotase catalytic" evidence="5">
    <location>
        <begin position="50"/>
        <end position="249"/>
    </location>
</feature>
<dbReference type="InterPro" id="IPR032466">
    <property type="entry name" value="Metal_Hydrolase"/>
</dbReference>
<evidence type="ECO:0000259" key="5">
    <source>
        <dbReference type="Pfam" id="PF12890"/>
    </source>
</evidence>
<dbReference type="PANTHER" id="PTHR11647:SF1">
    <property type="entry name" value="COLLAPSIN RESPONSE MEDIATOR PROTEIN"/>
    <property type="match status" value="1"/>
</dbReference>
<name>A0A8J6JLS8_9FIRM</name>
<evidence type="ECO:0000256" key="3">
    <source>
        <dbReference type="ARBA" id="ARBA00022975"/>
    </source>
</evidence>
<dbReference type="FunFam" id="3.20.20.140:FF:000174">
    <property type="entry name" value="Dihydropyrimidinase-related protein 2"/>
    <property type="match status" value="1"/>
</dbReference>
<gene>
    <name evidence="6" type="ORF">H8S62_11375</name>
</gene>
<dbReference type="Gene3D" id="2.30.40.10">
    <property type="entry name" value="Urease, subunit C, domain 1"/>
    <property type="match status" value="1"/>
</dbReference>
<dbReference type="InterPro" id="IPR011059">
    <property type="entry name" value="Metal-dep_hydrolase_composite"/>
</dbReference>
<dbReference type="GO" id="GO:0005829">
    <property type="term" value="C:cytosol"/>
    <property type="evidence" value="ECO:0007669"/>
    <property type="project" value="TreeGrafter"/>
</dbReference>
<dbReference type="InterPro" id="IPR050378">
    <property type="entry name" value="Metallo-dep_Hydrolases_sf"/>
</dbReference>
<reference evidence="6" key="1">
    <citation type="submission" date="2020-08" db="EMBL/GenBank/DDBJ databases">
        <title>Genome public.</title>
        <authorList>
            <person name="Liu C."/>
            <person name="Sun Q."/>
        </authorList>
    </citation>
    <scope>NUCLEOTIDE SEQUENCE</scope>
    <source>
        <strain evidence="6">NSJ-52</strain>
    </source>
</reference>
<dbReference type="InterPro" id="IPR006680">
    <property type="entry name" value="Amidohydro-rel"/>
</dbReference>
<evidence type="ECO:0000256" key="1">
    <source>
        <dbReference type="ARBA" id="ARBA00001947"/>
    </source>
</evidence>
<evidence type="ECO:0000256" key="2">
    <source>
        <dbReference type="ARBA" id="ARBA00008829"/>
    </source>
</evidence>
<keyword evidence="7" id="KW-1185">Reference proteome</keyword>
<dbReference type="Gene3D" id="3.20.20.140">
    <property type="entry name" value="Metal-dependent hydrolases"/>
    <property type="match status" value="1"/>
</dbReference>
<dbReference type="RefSeq" id="WP_173023532.1">
    <property type="nucleotide sequence ID" value="NZ_JACOPQ010000008.1"/>
</dbReference>
<sequence>MSVDLLLKNGIIVTPSKSFRGNIAVKDGRIAGIGGEEFSVEADEVADLGGKHILPGVIDPHVHIGWPSWDWEEDCICTTRTAAVGGVTTVIHFLNEPLPLHEELSIGIERFERNAYVDGSFHEGIFTQGQIDEIPDMVETRGVNTFKFYLPYKGAEAVPPLVGIDDGIIYAGFKEIGKLKEKARALIHAENIEIFYKIKEQMQASGEDASAYWTDTRPNWVEVESIRKVVAFAKGTGCPLYLVHLTTKEAKEEILRARAEGVDVIGETCPQYLVLNVENTDRVKSKVNPPLRHREDNEAMWQAIQEGVITCIGTDHASVALKDKQDFWDGIVGFAGLETTLPVLLSEGVNKGRISIEKVAEITSYNVAKTFGLYPQKGSIEVGADADFAVVDLEMEKAYSVRESPNITDYSPYDGMVFKGWPIQTYLRGRLIFDHGTILGEKGAGKFIPRFSAQK</sequence>
<accession>A0A8J6JLS8</accession>
<comment type="similarity">
    <text evidence="2">Belongs to the metallo-dependent hydrolases superfamily. Hydantoinase/dihydropyrimidinase family.</text>
</comment>
<protein>
    <submittedName>
        <fullName evidence="6">Amidohydrolase family protein</fullName>
    </submittedName>
</protein>
<comment type="cofactor">
    <cofactor evidence="1">
        <name>Zn(2+)</name>
        <dbReference type="ChEBI" id="CHEBI:29105"/>
    </cofactor>
</comment>
<proteinExistence type="inferred from homology"/>
<organism evidence="6 7">
    <name type="scientific">Lawsonibacter faecis</name>
    <dbReference type="NCBI Taxonomy" id="2763052"/>
    <lineage>
        <taxon>Bacteria</taxon>
        <taxon>Bacillati</taxon>
        <taxon>Bacillota</taxon>
        <taxon>Clostridia</taxon>
        <taxon>Eubacteriales</taxon>
        <taxon>Oscillospiraceae</taxon>
        <taxon>Lawsonibacter</taxon>
    </lineage>
</organism>
<comment type="caution">
    <text evidence="6">The sequence shown here is derived from an EMBL/GenBank/DDBJ whole genome shotgun (WGS) entry which is preliminary data.</text>
</comment>
<feature type="domain" description="Amidohydrolase-related" evidence="4">
    <location>
        <begin position="265"/>
        <end position="431"/>
    </location>
</feature>
<evidence type="ECO:0000259" key="4">
    <source>
        <dbReference type="Pfam" id="PF01979"/>
    </source>
</evidence>
<keyword evidence="3" id="KW-0665">Pyrimidine biosynthesis</keyword>
<dbReference type="EMBL" id="JACOPQ010000008">
    <property type="protein sequence ID" value="MBC5737604.1"/>
    <property type="molecule type" value="Genomic_DNA"/>
</dbReference>
<dbReference type="SUPFAM" id="SSF51338">
    <property type="entry name" value="Composite domain of metallo-dependent hydrolases"/>
    <property type="match status" value="1"/>
</dbReference>
<dbReference type="SUPFAM" id="SSF51556">
    <property type="entry name" value="Metallo-dependent hydrolases"/>
    <property type="match status" value="1"/>
</dbReference>
<dbReference type="AlphaFoldDB" id="A0A8J6JLS8"/>
<dbReference type="Pfam" id="PF01979">
    <property type="entry name" value="Amidohydro_1"/>
    <property type="match status" value="1"/>
</dbReference>
<dbReference type="InterPro" id="IPR024403">
    <property type="entry name" value="DHOase_cat"/>
</dbReference>
<dbReference type="Pfam" id="PF12890">
    <property type="entry name" value="DHOase"/>
    <property type="match status" value="1"/>
</dbReference>
<dbReference type="PANTHER" id="PTHR11647">
    <property type="entry name" value="HYDRANTOINASE/DIHYDROPYRIMIDINASE FAMILY MEMBER"/>
    <property type="match status" value="1"/>
</dbReference>